<name>A0A4P6F2A5_9BACL</name>
<dbReference type="PANTHER" id="PTHR36836">
    <property type="entry name" value="COLANIC ACID BIOSYNTHESIS PROTEIN WCAK"/>
    <property type="match status" value="1"/>
</dbReference>
<dbReference type="GO" id="GO:0016740">
    <property type="term" value="F:transferase activity"/>
    <property type="evidence" value="ECO:0007669"/>
    <property type="project" value="UniProtKB-KW"/>
</dbReference>
<reference evidence="2 3" key="1">
    <citation type="submission" date="2019-01" db="EMBL/GenBank/DDBJ databases">
        <title>Genome sequencing of strain FW100M-2.</title>
        <authorList>
            <person name="Heo J."/>
            <person name="Kim S.-J."/>
            <person name="Kim J.-S."/>
            <person name="Hong S.-B."/>
            <person name="Kwon S.-W."/>
        </authorList>
    </citation>
    <scope>NUCLEOTIDE SEQUENCE [LARGE SCALE GENOMIC DNA]</scope>
    <source>
        <strain evidence="2 3">FW100M-2</strain>
    </source>
</reference>
<accession>A0A4P6F2A5</accession>
<dbReference type="EMBL" id="CP035492">
    <property type="protein sequence ID" value="QAY67207.1"/>
    <property type="molecule type" value="Genomic_DNA"/>
</dbReference>
<dbReference type="Proteomes" id="UP000293568">
    <property type="component" value="Chromosome"/>
</dbReference>
<dbReference type="InterPro" id="IPR007345">
    <property type="entry name" value="Polysacch_pyruvyl_Trfase"/>
</dbReference>
<evidence type="ECO:0000259" key="1">
    <source>
        <dbReference type="Pfam" id="PF04230"/>
    </source>
</evidence>
<dbReference type="RefSeq" id="WP_129441586.1">
    <property type="nucleotide sequence ID" value="NZ_CP035492.1"/>
</dbReference>
<evidence type="ECO:0000313" key="2">
    <source>
        <dbReference type="EMBL" id="QAY67207.1"/>
    </source>
</evidence>
<dbReference type="KEGG" id="pprt:ET464_13165"/>
<sequence length="416" mass="46392">MNILIINVHSARNKGDAGIVLSMIDSMREQVPGCRIRIKSRFPHVDQPAYDVPVNETVQNILVSEGTTKPQKIGYLLRLMKSYAFKIKDPDYEWADVVVSCGGGFLLAHGLSLMTLQHFIQIKAAYDYKKPVVIYSQSIGPLVGGFNRKLAAKLLNKTSNIFVRETISEKLLQTIGVTAPTEVVPDSAFCMEMAPSGEIDELVGKIRAEIGDRPLIGLTARDWVFPGLSGPQERRTRYIQSLARAIEYLERTYRAKVLLMPQVLGPNPFNDDRIISREVLKAGAIKEAELLDYDFAPRHLKYLYSKMDMFVGTRMHSNIFALANHVPTVAINYEHKTRGIMEMLKLNDYVLEINDIEPAALIAAVEDCWSRRTELRAHLAGTIPAITAAASHPARYISGLNKGKTGMAVLSYASEM</sequence>
<dbReference type="OrthoDB" id="3199616at2"/>
<evidence type="ECO:0000313" key="3">
    <source>
        <dbReference type="Proteomes" id="UP000293568"/>
    </source>
</evidence>
<keyword evidence="3" id="KW-1185">Reference proteome</keyword>
<organism evidence="2 3">
    <name type="scientific">Paenibacillus protaetiae</name>
    <dbReference type="NCBI Taxonomy" id="2509456"/>
    <lineage>
        <taxon>Bacteria</taxon>
        <taxon>Bacillati</taxon>
        <taxon>Bacillota</taxon>
        <taxon>Bacilli</taxon>
        <taxon>Bacillales</taxon>
        <taxon>Paenibacillaceae</taxon>
        <taxon>Paenibacillus</taxon>
    </lineage>
</organism>
<keyword evidence="2" id="KW-0808">Transferase</keyword>
<gene>
    <name evidence="2" type="ORF">ET464_13165</name>
</gene>
<dbReference type="AlphaFoldDB" id="A0A4P6F2A5"/>
<protein>
    <submittedName>
        <fullName evidence="2">Polysaccharide pyruvyl transferase</fullName>
    </submittedName>
</protein>
<feature type="domain" description="Polysaccharide pyruvyl transferase" evidence="1">
    <location>
        <begin position="13"/>
        <end position="335"/>
    </location>
</feature>
<proteinExistence type="predicted"/>
<dbReference type="Pfam" id="PF04230">
    <property type="entry name" value="PS_pyruv_trans"/>
    <property type="match status" value="1"/>
</dbReference>
<dbReference type="PANTHER" id="PTHR36836:SF1">
    <property type="entry name" value="COLANIC ACID BIOSYNTHESIS PROTEIN WCAK"/>
    <property type="match status" value="1"/>
</dbReference>